<protein>
    <submittedName>
        <fullName evidence="1">Uncharacterized protein</fullName>
    </submittedName>
</protein>
<keyword evidence="2" id="KW-1185">Reference proteome</keyword>
<dbReference type="Proteomes" id="UP000314294">
    <property type="component" value="Unassembled WGS sequence"/>
</dbReference>
<sequence length="70" mass="7929">MHAGLYLVANIWNCEPQREDDGQQEESLLNYRLLLAHPPEVLGKEIVVDSRSRTEIKAKTEEAPSPVQKS</sequence>
<gene>
    <name evidence="1" type="ORF">EYF80_002675</name>
</gene>
<dbReference type="EMBL" id="SRLO01000012">
    <property type="protein sequence ID" value="TNN86920.1"/>
    <property type="molecule type" value="Genomic_DNA"/>
</dbReference>
<dbReference type="AlphaFoldDB" id="A0A4Z2J9Y8"/>
<accession>A0A4Z2J9Y8</accession>
<name>A0A4Z2J9Y8_9TELE</name>
<evidence type="ECO:0000313" key="2">
    <source>
        <dbReference type="Proteomes" id="UP000314294"/>
    </source>
</evidence>
<evidence type="ECO:0000313" key="1">
    <source>
        <dbReference type="EMBL" id="TNN86920.1"/>
    </source>
</evidence>
<proteinExistence type="predicted"/>
<comment type="caution">
    <text evidence="1">The sequence shown here is derived from an EMBL/GenBank/DDBJ whole genome shotgun (WGS) entry which is preliminary data.</text>
</comment>
<reference evidence="1 2" key="1">
    <citation type="submission" date="2019-03" db="EMBL/GenBank/DDBJ databases">
        <title>First draft genome of Liparis tanakae, snailfish: a comprehensive survey of snailfish specific genes.</title>
        <authorList>
            <person name="Kim W."/>
            <person name="Song I."/>
            <person name="Jeong J.-H."/>
            <person name="Kim D."/>
            <person name="Kim S."/>
            <person name="Ryu S."/>
            <person name="Song J.Y."/>
            <person name="Lee S.K."/>
        </authorList>
    </citation>
    <scope>NUCLEOTIDE SEQUENCE [LARGE SCALE GENOMIC DNA]</scope>
    <source>
        <tissue evidence="1">Muscle</tissue>
    </source>
</reference>
<organism evidence="1 2">
    <name type="scientific">Liparis tanakae</name>
    <name type="common">Tanaka's snailfish</name>
    <dbReference type="NCBI Taxonomy" id="230148"/>
    <lineage>
        <taxon>Eukaryota</taxon>
        <taxon>Metazoa</taxon>
        <taxon>Chordata</taxon>
        <taxon>Craniata</taxon>
        <taxon>Vertebrata</taxon>
        <taxon>Euteleostomi</taxon>
        <taxon>Actinopterygii</taxon>
        <taxon>Neopterygii</taxon>
        <taxon>Teleostei</taxon>
        <taxon>Neoteleostei</taxon>
        <taxon>Acanthomorphata</taxon>
        <taxon>Eupercaria</taxon>
        <taxon>Perciformes</taxon>
        <taxon>Cottioidei</taxon>
        <taxon>Cottales</taxon>
        <taxon>Liparidae</taxon>
        <taxon>Liparis</taxon>
    </lineage>
</organism>